<proteinExistence type="predicted"/>
<feature type="compositionally biased region" description="Low complexity" evidence="1">
    <location>
        <begin position="101"/>
        <end position="111"/>
    </location>
</feature>
<dbReference type="EMBL" id="CCKQ01019224">
    <property type="protein sequence ID" value="CDW91243.1"/>
    <property type="molecule type" value="Genomic_DNA"/>
</dbReference>
<feature type="region of interest" description="Disordered" evidence="1">
    <location>
        <begin position="19"/>
        <end position="73"/>
    </location>
</feature>
<sequence length="195" mass="23129">MRKQSVNQQDEILKLYASKFSTQAKPGERPQSQIRPNTITKDKIKYDSTRAVTNQGYQSKDQMTTEGKDRHKEIQKLTAQTAHHQSQPLLRPATAYHDQSKQLQQSSSQLLHARPQTALTSSRIVKNTSRRDHLQELFEKLHFNYKQISTYKDIYAFKDEHKKDVMDHDFQYHYKRDRVTIYNEAMVRMKPHLRK</sequence>
<dbReference type="Proteomes" id="UP000039865">
    <property type="component" value="Unassembled WGS sequence"/>
</dbReference>
<dbReference type="InParanoid" id="A0A078BCB7"/>
<keyword evidence="3" id="KW-1185">Reference proteome</keyword>
<feature type="compositionally biased region" description="Polar residues" evidence="1">
    <location>
        <begin position="19"/>
        <end position="39"/>
    </location>
</feature>
<name>A0A078BCB7_STYLE</name>
<dbReference type="AlphaFoldDB" id="A0A078BCB7"/>
<reference evidence="2 3" key="1">
    <citation type="submission" date="2014-06" db="EMBL/GenBank/DDBJ databases">
        <authorList>
            <person name="Swart Estienne"/>
        </authorList>
    </citation>
    <scope>NUCLEOTIDE SEQUENCE [LARGE SCALE GENOMIC DNA]</scope>
    <source>
        <strain evidence="2 3">130c</strain>
    </source>
</reference>
<evidence type="ECO:0000313" key="3">
    <source>
        <dbReference type="Proteomes" id="UP000039865"/>
    </source>
</evidence>
<accession>A0A078BCB7</accession>
<evidence type="ECO:0000256" key="1">
    <source>
        <dbReference type="SAM" id="MobiDB-lite"/>
    </source>
</evidence>
<protein>
    <submittedName>
        <fullName evidence="2">Uncharacterized protein</fullName>
    </submittedName>
</protein>
<organism evidence="2 3">
    <name type="scientific">Stylonychia lemnae</name>
    <name type="common">Ciliate</name>
    <dbReference type="NCBI Taxonomy" id="5949"/>
    <lineage>
        <taxon>Eukaryota</taxon>
        <taxon>Sar</taxon>
        <taxon>Alveolata</taxon>
        <taxon>Ciliophora</taxon>
        <taxon>Intramacronucleata</taxon>
        <taxon>Spirotrichea</taxon>
        <taxon>Stichotrichia</taxon>
        <taxon>Sporadotrichida</taxon>
        <taxon>Oxytrichidae</taxon>
        <taxon>Stylonychinae</taxon>
        <taxon>Stylonychia</taxon>
    </lineage>
</organism>
<feature type="region of interest" description="Disordered" evidence="1">
    <location>
        <begin position="96"/>
        <end position="117"/>
    </location>
</feature>
<evidence type="ECO:0000313" key="2">
    <source>
        <dbReference type="EMBL" id="CDW91243.1"/>
    </source>
</evidence>
<feature type="compositionally biased region" description="Polar residues" evidence="1">
    <location>
        <begin position="50"/>
        <end position="65"/>
    </location>
</feature>
<gene>
    <name evidence="2" type="primary">Contig12396.g13233</name>
    <name evidence="2" type="ORF">STYLEM_20396</name>
</gene>